<dbReference type="CDD" id="cd01647">
    <property type="entry name" value="RT_LTR"/>
    <property type="match status" value="1"/>
</dbReference>
<dbReference type="Proteomes" id="UP000233551">
    <property type="component" value="Unassembled WGS sequence"/>
</dbReference>
<evidence type="ECO:0000313" key="2">
    <source>
        <dbReference type="EMBL" id="PKI67620.1"/>
    </source>
</evidence>
<proteinExistence type="predicted"/>
<sequence>MNPETPRLFMAQEDEIKQIFNDLQYLIEPSDAPWACEAFYVNKRFEQARGKLRLAINYQPLNHFLRDNKFPLPNKQAIFSSLSKAKVFSKFDLKAGFWQLGIHPEDKPKIGFCIPKAHYQRKKEAHILLLRRFSEIVQDCGIMLSEKKMVIAQREINFLGIQLTNGQYQSEPHVAQELLKYPEESLTKKQIQQFLGTVNYLRDFLPKITKLTRPLEKMLKKDNPAWDLNQTKAIQELKAQLQSLHPLQIPSTGKRVLQTDASDRYWGAVLLEELDGKRHICGYRSGRNNCLTLNYSGGQNGSLSLTLKSNTSRGNTIRWRTSCQGRNKH</sequence>
<keyword evidence="3" id="KW-1185">Reference proteome</keyword>
<dbReference type="Gene3D" id="3.10.10.10">
    <property type="entry name" value="HIV Type 1 Reverse Transcriptase, subunit A, domain 1"/>
    <property type="match status" value="1"/>
</dbReference>
<dbReference type="Pfam" id="PF17919">
    <property type="entry name" value="RT_RNaseH_2"/>
    <property type="match status" value="1"/>
</dbReference>
<comment type="caution">
    <text evidence="2">The sequence shown here is derived from an EMBL/GenBank/DDBJ whole genome shotgun (WGS) entry which is preliminary data.</text>
</comment>
<dbReference type="InterPro" id="IPR041577">
    <property type="entry name" value="RT_RNaseH_2"/>
</dbReference>
<dbReference type="PANTHER" id="PTHR33064:SF37">
    <property type="entry name" value="RIBONUCLEASE H"/>
    <property type="match status" value="1"/>
</dbReference>
<gene>
    <name evidence="2" type="ORF">CRG98_012000</name>
</gene>
<organism evidence="2 3">
    <name type="scientific">Punica granatum</name>
    <name type="common">Pomegranate</name>
    <dbReference type="NCBI Taxonomy" id="22663"/>
    <lineage>
        <taxon>Eukaryota</taxon>
        <taxon>Viridiplantae</taxon>
        <taxon>Streptophyta</taxon>
        <taxon>Embryophyta</taxon>
        <taxon>Tracheophyta</taxon>
        <taxon>Spermatophyta</taxon>
        <taxon>Magnoliopsida</taxon>
        <taxon>eudicotyledons</taxon>
        <taxon>Gunneridae</taxon>
        <taxon>Pentapetalae</taxon>
        <taxon>rosids</taxon>
        <taxon>malvids</taxon>
        <taxon>Myrtales</taxon>
        <taxon>Lythraceae</taxon>
        <taxon>Punica</taxon>
    </lineage>
</organism>
<protein>
    <recommendedName>
        <fullName evidence="1">Reverse transcriptase/retrotransposon-derived protein RNase H-like domain-containing protein</fullName>
    </recommendedName>
</protein>
<dbReference type="AlphaFoldDB" id="A0A2I0KH23"/>
<name>A0A2I0KH23_PUNGR</name>
<dbReference type="InterPro" id="IPR043502">
    <property type="entry name" value="DNA/RNA_pol_sf"/>
</dbReference>
<feature type="domain" description="Reverse transcriptase/retrotransposon-derived protein RNase H-like" evidence="1">
    <location>
        <begin position="226"/>
        <end position="296"/>
    </location>
</feature>
<evidence type="ECO:0000313" key="3">
    <source>
        <dbReference type="Proteomes" id="UP000233551"/>
    </source>
</evidence>
<evidence type="ECO:0000259" key="1">
    <source>
        <dbReference type="Pfam" id="PF17919"/>
    </source>
</evidence>
<dbReference type="PANTHER" id="PTHR33064">
    <property type="entry name" value="POL PROTEIN"/>
    <property type="match status" value="1"/>
</dbReference>
<accession>A0A2I0KH23</accession>
<reference evidence="2 3" key="1">
    <citation type="submission" date="2017-11" db="EMBL/GenBank/DDBJ databases">
        <title>De-novo sequencing of pomegranate (Punica granatum L.) genome.</title>
        <authorList>
            <person name="Akparov Z."/>
            <person name="Amiraslanov A."/>
            <person name="Hajiyeva S."/>
            <person name="Abbasov M."/>
            <person name="Kaur K."/>
            <person name="Hamwieh A."/>
            <person name="Solovyev V."/>
            <person name="Salamov A."/>
            <person name="Braich B."/>
            <person name="Kosarev P."/>
            <person name="Mahmoud A."/>
            <person name="Hajiyev E."/>
            <person name="Babayeva S."/>
            <person name="Izzatullayeva V."/>
            <person name="Mammadov A."/>
            <person name="Mammadov A."/>
            <person name="Sharifova S."/>
            <person name="Ojaghi J."/>
            <person name="Eynullazada K."/>
            <person name="Bayramov B."/>
            <person name="Abdulazimova A."/>
            <person name="Shahmuradov I."/>
        </authorList>
    </citation>
    <scope>NUCLEOTIDE SEQUENCE [LARGE SCALE GENOMIC DNA]</scope>
    <source>
        <strain evidence="3">cv. AG2017</strain>
        <tissue evidence="2">Leaf</tissue>
    </source>
</reference>
<dbReference type="SUPFAM" id="SSF56672">
    <property type="entry name" value="DNA/RNA polymerases"/>
    <property type="match status" value="1"/>
</dbReference>
<dbReference type="Gene3D" id="3.30.70.270">
    <property type="match status" value="2"/>
</dbReference>
<dbReference type="InterPro" id="IPR051320">
    <property type="entry name" value="Viral_Replic_Matur_Polypro"/>
</dbReference>
<dbReference type="EMBL" id="PGOL01000594">
    <property type="protein sequence ID" value="PKI67620.1"/>
    <property type="molecule type" value="Genomic_DNA"/>
</dbReference>
<dbReference type="InterPro" id="IPR043128">
    <property type="entry name" value="Rev_trsase/Diguanyl_cyclase"/>
</dbReference>
<dbReference type="STRING" id="22663.A0A2I0KH23"/>